<evidence type="ECO:0000256" key="4">
    <source>
        <dbReference type="ARBA" id="ARBA00022679"/>
    </source>
</evidence>
<dbReference type="Pfam" id="PF03705">
    <property type="entry name" value="CheR_N"/>
    <property type="match status" value="1"/>
</dbReference>
<evidence type="ECO:0000256" key="1">
    <source>
        <dbReference type="ARBA" id="ARBA00001541"/>
    </source>
</evidence>
<dbReference type="Gene3D" id="1.10.155.10">
    <property type="entry name" value="Chemotaxis receptor methyltransferase CheR, N-terminal domain"/>
    <property type="match status" value="1"/>
</dbReference>
<evidence type="ECO:0000313" key="7">
    <source>
        <dbReference type="EMBL" id="CAI8804655.1"/>
    </source>
</evidence>
<name>A0ABN8X0Y0_9GAMM</name>
<dbReference type="SUPFAM" id="SSF53335">
    <property type="entry name" value="S-adenosyl-L-methionine-dependent methyltransferases"/>
    <property type="match status" value="1"/>
</dbReference>
<sequence>MNSDLTPEQFAVFQKFLVDACGIWLGESKQYLVKNRLTGLLKESEYSSVTQLIGALRSDAVPASLKARIIDAMTTNETFWFRDNAHFEELRKVLLPAWAADKTRGTLRIWSAACSSGQEPYSIGICVEEFFRYDWTGIKRSVQIIGTDISESVLTEATQAIYSELALSRGLDETLRSRYFERYQDKWKLKPEIVDRVRFQQFNLLKPFAALGRFDIVFCRNVLIYFSEELKRDILVRIAKVLNPGGYLFLSSTESLPAGLDAYETVRGASCRYYRLKPTF</sequence>
<dbReference type="InterPro" id="IPR022642">
    <property type="entry name" value="CheR_C"/>
</dbReference>
<keyword evidence="3 7" id="KW-0489">Methyltransferase</keyword>
<dbReference type="InterPro" id="IPR050903">
    <property type="entry name" value="Bact_Chemotaxis_MeTrfase"/>
</dbReference>
<proteinExistence type="predicted"/>
<evidence type="ECO:0000256" key="2">
    <source>
        <dbReference type="ARBA" id="ARBA00012534"/>
    </source>
</evidence>
<dbReference type="CDD" id="cd02440">
    <property type="entry name" value="AdoMet_MTases"/>
    <property type="match status" value="1"/>
</dbReference>
<accession>A0ABN8X0Y0</accession>
<keyword evidence="8" id="KW-1185">Reference proteome</keyword>
<keyword evidence="5" id="KW-0949">S-adenosyl-L-methionine</keyword>
<dbReference type="InterPro" id="IPR029063">
    <property type="entry name" value="SAM-dependent_MTases_sf"/>
</dbReference>
<dbReference type="InterPro" id="IPR022641">
    <property type="entry name" value="CheR_N"/>
</dbReference>
<feature type="domain" description="CheR-type methyltransferase" evidence="6">
    <location>
        <begin position="1"/>
        <end position="280"/>
    </location>
</feature>
<dbReference type="GO" id="GO:0032259">
    <property type="term" value="P:methylation"/>
    <property type="evidence" value="ECO:0007669"/>
    <property type="project" value="UniProtKB-KW"/>
</dbReference>
<organism evidence="7 8">
    <name type="scientific">Methylocaldum szegediense</name>
    <dbReference type="NCBI Taxonomy" id="73780"/>
    <lineage>
        <taxon>Bacteria</taxon>
        <taxon>Pseudomonadati</taxon>
        <taxon>Pseudomonadota</taxon>
        <taxon>Gammaproteobacteria</taxon>
        <taxon>Methylococcales</taxon>
        <taxon>Methylococcaceae</taxon>
        <taxon>Methylocaldum</taxon>
    </lineage>
</organism>
<dbReference type="PROSITE" id="PS50123">
    <property type="entry name" value="CHER"/>
    <property type="match status" value="1"/>
</dbReference>
<dbReference type="InterPro" id="IPR000780">
    <property type="entry name" value="CheR_MeTrfase"/>
</dbReference>
<dbReference type="PANTHER" id="PTHR24422">
    <property type="entry name" value="CHEMOTAXIS PROTEIN METHYLTRANSFERASE"/>
    <property type="match status" value="1"/>
</dbReference>
<dbReference type="SUPFAM" id="SSF47757">
    <property type="entry name" value="Chemotaxis receptor methyltransferase CheR, N-terminal domain"/>
    <property type="match status" value="1"/>
</dbReference>
<dbReference type="Proteomes" id="UP001162030">
    <property type="component" value="Chromosome"/>
</dbReference>
<reference evidence="7 8" key="1">
    <citation type="submission" date="2023-03" db="EMBL/GenBank/DDBJ databases">
        <authorList>
            <person name="Pearce D."/>
        </authorList>
    </citation>
    <scope>NUCLEOTIDE SEQUENCE [LARGE SCALE GENOMIC DNA]</scope>
    <source>
        <strain evidence="7">Msz</strain>
    </source>
</reference>
<dbReference type="Gene3D" id="3.40.50.150">
    <property type="entry name" value="Vaccinia Virus protein VP39"/>
    <property type="match status" value="1"/>
</dbReference>
<evidence type="ECO:0000256" key="3">
    <source>
        <dbReference type="ARBA" id="ARBA00022603"/>
    </source>
</evidence>
<gene>
    <name evidence="7" type="primary">cheR</name>
    <name evidence="7" type="ORF">MSZNOR_1658</name>
</gene>
<evidence type="ECO:0000313" key="8">
    <source>
        <dbReference type="Proteomes" id="UP001162030"/>
    </source>
</evidence>
<comment type="catalytic activity">
    <reaction evidence="1">
        <text>L-glutamyl-[protein] + S-adenosyl-L-methionine = [protein]-L-glutamate 5-O-methyl ester + S-adenosyl-L-homocysteine</text>
        <dbReference type="Rhea" id="RHEA:24452"/>
        <dbReference type="Rhea" id="RHEA-COMP:10208"/>
        <dbReference type="Rhea" id="RHEA-COMP:10311"/>
        <dbReference type="ChEBI" id="CHEBI:29973"/>
        <dbReference type="ChEBI" id="CHEBI:57856"/>
        <dbReference type="ChEBI" id="CHEBI:59789"/>
        <dbReference type="ChEBI" id="CHEBI:82795"/>
        <dbReference type="EC" id="2.1.1.80"/>
    </reaction>
</comment>
<keyword evidence="4 7" id="KW-0808">Transferase</keyword>
<protein>
    <recommendedName>
        <fullName evidence="2">protein-glutamate O-methyltransferase</fullName>
        <ecNumber evidence="2">2.1.1.80</ecNumber>
    </recommendedName>
</protein>
<dbReference type="EC" id="2.1.1.80" evidence="2"/>
<dbReference type="InterPro" id="IPR036804">
    <property type="entry name" value="CheR_N_sf"/>
</dbReference>
<dbReference type="RefSeq" id="WP_051331607.1">
    <property type="nucleotide sequence ID" value="NZ_OX458333.1"/>
</dbReference>
<dbReference type="PRINTS" id="PR00996">
    <property type="entry name" value="CHERMTFRASE"/>
</dbReference>
<dbReference type="GO" id="GO:0008983">
    <property type="term" value="F:protein-glutamate O-methyltransferase activity"/>
    <property type="evidence" value="ECO:0007669"/>
    <property type="project" value="UniProtKB-EC"/>
</dbReference>
<evidence type="ECO:0000256" key="5">
    <source>
        <dbReference type="ARBA" id="ARBA00022691"/>
    </source>
</evidence>
<dbReference type="PANTHER" id="PTHR24422:SF21">
    <property type="entry name" value="CHEMOTAXIS PROTEIN METHYLTRANSFERASE 1"/>
    <property type="match status" value="1"/>
</dbReference>
<evidence type="ECO:0000259" key="6">
    <source>
        <dbReference type="PROSITE" id="PS50123"/>
    </source>
</evidence>
<dbReference type="EMBL" id="OX458333">
    <property type="protein sequence ID" value="CAI8804655.1"/>
    <property type="molecule type" value="Genomic_DNA"/>
</dbReference>
<dbReference type="SMART" id="SM00138">
    <property type="entry name" value="MeTrc"/>
    <property type="match status" value="1"/>
</dbReference>
<dbReference type="Pfam" id="PF01739">
    <property type="entry name" value="CheR"/>
    <property type="match status" value="1"/>
</dbReference>